<dbReference type="Pfam" id="PF14281">
    <property type="entry name" value="PDDEXK_4"/>
    <property type="match status" value="1"/>
</dbReference>
<organism evidence="1 2">
    <name type="scientific">Ornithinimicrobium faecis</name>
    <dbReference type="NCBI Taxonomy" id="2934158"/>
    <lineage>
        <taxon>Bacteria</taxon>
        <taxon>Bacillati</taxon>
        <taxon>Actinomycetota</taxon>
        <taxon>Actinomycetes</taxon>
        <taxon>Micrococcales</taxon>
        <taxon>Ornithinimicrobiaceae</taxon>
        <taxon>Ornithinimicrobium</taxon>
    </lineage>
</organism>
<reference evidence="1" key="1">
    <citation type="submission" date="2022-06" db="EMBL/GenBank/DDBJ databases">
        <title>Ornithinimicrobium HY1793.</title>
        <authorList>
            <person name="Huang Y."/>
        </authorList>
    </citation>
    <scope>NUCLEOTIDE SEQUENCE</scope>
    <source>
        <strain evidence="1">HY1793</strain>
    </source>
</reference>
<proteinExistence type="predicted"/>
<evidence type="ECO:0000313" key="1">
    <source>
        <dbReference type="EMBL" id="USQ81190.1"/>
    </source>
</evidence>
<protein>
    <submittedName>
        <fullName evidence="1">PD-(D/E)XK nuclease family protein</fullName>
    </submittedName>
</protein>
<gene>
    <name evidence="1" type="ORF">NF556_05970</name>
</gene>
<accession>A0ABY4YWS0</accession>
<dbReference type="EMBL" id="CP099489">
    <property type="protein sequence ID" value="USQ81190.1"/>
    <property type="molecule type" value="Genomic_DNA"/>
</dbReference>
<dbReference type="Proteomes" id="UP001056455">
    <property type="component" value="Chromosome"/>
</dbReference>
<dbReference type="InterPro" id="IPR029470">
    <property type="entry name" value="PDDEXK_4"/>
</dbReference>
<evidence type="ECO:0000313" key="2">
    <source>
        <dbReference type="Proteomes" id="UP001056455"/>
    </source>
</evidence>
<dbReference type="RefSeq" id="WP_252594574.1">
    <property type="nucleotide sequence ID" value="NZ_CP099489.1"/>
</dbReference>
<keyword evidence="2" id="KW-1185">Reference proteome</keyword>
<sequence length="374" mass="41523">MSSTTTVKGHEVGDVLNRETAIRALAESPMYQLSTAGMELFHTNVLYWLARQHPEESAPLWNALGLRTPWGSEPAPFIRREWRHLDLVISEGLGQQALILENKIGAIPTAEQLKGYRNSVGSHIPAGAGVTTWVLLTLTRPSFDIPDPWTSITYGELLPSLRETAQRLPADDGVLMVAYATMVERLDAVAGLYDPALAPGEQVRLTPDERELLIDARLLSLVEKVRAGRFAEQVTKEIRDALGSVPEVGAGLSNGSGVNSWWIPGPRGRQFGWQLQGGQFRLVVITGSRDRKKRSEREALVQSLYASFFDFTVVEGVPDILTEYTGRKDWLGYEPNFVYRYASLTPDATWAELRDLAVWFSGRTTEFVRGLGKG</sequence>
<name>A0ABY4YWS0_9MICO</name>